<protein>
    <submittedName>
        <fullName evidence="2">XRE family transcriptional regulator</fullName>
    </submittedName>
</protein>
<dbReference type="SUPFAM" id="SSF47413">
    <property type="entry name" value="lambda repressor-like DNA-binding domains"/>
    <property type="match status" value="1"/>
</dbReference>
<evidence type="ECO:0000259" key="1">
    <source>
        <dbReference type="PROSITE" id="PS50943"/>
    </source>
</evidence>
<dbReference type="RefSeq" id="WP_118253162.1">
    <property type="nucleotide sequence ID" value="NZ_JAQEAK010000021.1"/>
</dbReference>
<dbReference type="SMART" id="SM00530">
    <property type="entry name" value="HTH_XRE"/>
    <property type="match status" value="1"/>
</dbReference>
<gene>
    <name evidence="2" type="ORF">DW192_00795</name>
</gene>
<feature type="domain" description="HTH cro/C1-type" evidence="1">
    <location>
        <begin position="3"/>
        <end position="55"/>
    </location>
</feature>
<organism evidence="2 3">
    <name type="scientific">Segatella copri</name>
    <dbReference type="NCBI Taxonomy" id="165179"/>
    <lineage>
        <taxon>Bacteria</taxon>
        <taxon>Pseudomonadati</taxon>
        <taxon>Bacteroidota</taxon>
        <taxon>Bacteroidia</taxon>
        <taxon>Bacteroidales</taxon>
        <taxon>Prevotellaceae</taxon>
        <taxon>Segatella</taxon>
    </lineage>
</organism>
<reference evidence="2 3" key="1">
    <citation type="submission" date="2018-08" db="EMBL/GenBank/DDBJ databases">
        <title>A genome reference for cultivated species of the human gut microbiota.</title>
        <authorList>
            <person name="Zou Y."/>
            <person name="Xue W."/>
            <person name="Luo G."/>
        </authorList>
    </citation>
    <scope>NUCLEOTIDE SEQUENCE [LARGE SCALE GENOMIC DNA]</scope>
    <source>
        <strain evidence="2 3">AM16-54</strain>
    </source>
</reference>
<comment type="caution">
    <text evidence="2">The sequence shown here is derived from an EMBL/GenBank/DDBJ whole genome shotgun (WGS) entry which is preliminary data.</text>
</comment>
<dbReference type="CDD" id="cd00093">
    <property type="entry name" value="HTH_XRE"/>
    <property type="match status" value="1"/>
</dbReference>
<name>A0A414YGJ7_9BACT</name>
<dbReference type="InterPro" id="IPR010982">
    <property type="entry name" value="Lambda_DNA-bd_dom_sf"/>
</dbReference>
<evidence type="ECO:0000313" key="3">
    <source>
        <dbReference type="Proteomes" id="UP000284548"/>
    </source>
</evidence>
<dbReference type="AlphaFoldDB" id="A0A414YGJ7"/>
<sequence length="86" mass="9759">MDVKTIIKEKGFTIEQVAKEMGITRFTFTQNLSRNPTMRTLQRIADVLGCKVGDFFKDEIEPSKPTFVCPHCGKPIELEIKAKEGK</sequence>
<proteinExistence type="predicted"/>
<dbReference type="Pfam" id="PF13443">
    <property type="entry name" value="HTH_26"/>
    <property type="match status" value="1"/>
</dbReference>
<evidence type="ECO:0000313" key="2">
    <source>
        <dbReference type="EMBL" id="RHH85297.1"/>
    </source>
</evidence>
<dbReference type="InterPro" id="IPR001387">
    <property type="entry name" value="Cro/C1-type_HTH"/>
</dbReference>
<accession>A0A414YGJ7</accession>
<dbReference type="Gene3D" id="1.10.260.40">
    <property type="entry name" value="lambda repressor-like DNA-binding domains"/>
    <property type="match status" value="1"/>
</dbReference>
<dbReference type="Proteomes" id="UP000284548">
    <property type="component" value="Unassembled WGS sequence"/>
</dbReference>
<dbReference type="EMBL" id="QRKB01000001">
    <property type="protein sequence ID" value="RHH85297.1"/>
    <property type="molecule type" value="Genomic_DNA"/>
</dbReference>
<dbReference type="GO" id="GO:0003677">
    <property type="term" value="F:DNA binding"/>
    <property type="evidence" value="ECO:0007669"/>
    <property type="project" value="InterPro"/>
</dbReference>
<dbReference type="PROSITE" id="PS50943">
    <property type="entry name" value="HTH_CROC1"/>
    <property type="match status" value="1"/>
</dbReference>